<sequence>MNRFISKPLPRGVTRRFTCRFARRVCLSLTAHLRSLRSKPAASVFVFTPDRTDSFSEFFESPGRARHHTAPGTGADKDSIWARGLSTRLGKDEF</sequence>
<dbReference type="Proteomes" id="UP000299102">
    <property type="component" value="Unassembled WGS sequence"/>
</dbReference>
<gene>
    <name evidence="1" type="ORF">EVAR_53282_1</name>
</gene>
<proteinExistence type="predicted"/>
<evidence type="ECO:0000313" key="1">
    <source>
        <dbReference type="EMBL" id="GBP80441.1"/>
    </source>
</evidence>
<evidence type="ECO:0000313" key="2">
    <source>
        <dbReference type="Proteomes" id="UP000299102"/>
    </source>
</evidence>
<organism evidence="1 2">
    <name type="scientific">Eumeta variegata</name>
    <name type="common">Bagworm moth</name>
    <name type="synonym">Eumeta japonica</name>
    <dbReference type="NCBI Taxonomy" id="151549"/>
    <lineage>
        <taxon>Eukaryota</taxon>
        <taxon>Metazoa</taxon>
        <taxon>Ecdysozoa</taxon>
        <taxon>Arthropoda</taxon>
        <taxon>Hexapoda</taxon>
        <taxon>Insecta</taxon>
        <taxon>Pterygota</taxon>
        <taxon>Neoptera</taxon>
        <taxon>Endopterygota</taxon>
        <taxon>Lepidoptera</taxon>
        <taxon>Glossata</taxon>
        <taxon>Ditrysia</taxon>
        <taxon>Tineoidea</taxon>
        <taxon>Psychidae</taxon>
        <taxon>Oiketicinae</taxon>
        <taxon>Eumeta</taxon>
    </lineage>
</organism>
<protein>
    <submittedName>
        <fullName evidence="1">Uncharacterized protein</fullName>
    </submittedName>
</protein>
<reference evidence="1 2" key="1">
    <citation type="journal article" date="2019" name="Commun. Biol.">
        <title>The bagworm genome reveals a unique fibroin gene that provides high tensile strength.</title>
        <authorList>
            <person name="Kono N."/>
            <person name="Nakamura H."/>
            <person name="Ohtoshi R."/>
            <person name="Tomita M."/>
            <person name="Numata K."/>
            <person name="Arakawa K."/>
        </authorList>
    </citation>
    <scope>NUCLEOTIDE SEQUENCE [LARGE SCALE GENOMIC DNA]</scope>
</reference>
<name>A0A4C1YVD0_EUMVA</name>
<keyword evidence="2" id="KW-1185">Reference proteome</keyword>
<dbReference type="AlphaFoldDB" id="A0A4C1YVD0"/>
<dbReference type="EMBL" id="BGZK01001463">
    <property type="protein sequence ID" value="GBP80441.1"/>
    <property type="molecule type" value="Genomic_DNA"/>
</dbReference>
<comment type="caution">
    <text evidence="1">The sequence shown here is derived from an EMBL/GenBank/DDBJ whole genome shotgun (WGS) entry which is preliminary data.</text>
</comment>
<accession>A0A4C1YVD0</accession>